<protein>
    <submittedName>
        <fullName evidence="1">Uncharacterized protein</fullName>
    </submittedName>
</protein>
<dbReference type="AlphaFoldDB" id="A0A4Z2JGN5"/>
<comment type="caution">
    <text evidence="1">The sequence shown here is derived from an EMBL/GenBank/DDBJ whole genome shotgun (WGS) entry which is preliminary data.</text>
</comment>
<sequence length="165" mass="17511">MKKRVREWALRVTTAFQPAAGVNTVDQVLFAEQVVVLTGESWMSGWSSQLESSRLSKAALAFCPPTHISKPLLGDPGICSLIGSSQSLLTGCHPSLQGVHALLLDWGAGLAGAGTVLPWQEEHCVSSALLKTHTPHPPGTVGENEISGRKQSVFPGTSQYVNVTL</sequence>
<dbReference type="Proteomes" id="UP000314294">
    <property type="component" value="Unassembled WGS sequence"/>
</dbReference>
<dbReference type="EMBL" id="SRLO01000001">
    <property type="protein sequence ID" value="TNN89446.1"/>
    <property type="molecule type" value="Genomic_DNA"/>
</dbReference>
<keyword evidence="2" id="KW-1185">Reference proteome</keyword>
<name>A0A4Z2JGN5_9TELE</name>
<reference evidence="1 2" key="1">
    <citation type="submission" date="2019-03" db="EMBL/GenBank/DDBJ databases">
        <title>First draft genome of Liparis tanakae, snailfish: a comprehensive survey of snailfish specific genes.</title>
        <authorList>
            <person name="Kim W."/>
            <person name="Song I."/>
            <person name="Jeong J.-H."/>
            <person name="Kim D."/>
            <person name="Kim S."/>
            <person name="Ryu S."/>
            <person name="Song J.Y."/>
            <person name="Lee S.K."/>
        </authorList>
    </citation>
    <scope>NUCLEOTIDE SEQUENCE [LARGE SCALE GENOMIC DNA]</scope>
    <source>
        <tissue evidence="1">Muscle</tissue>
    </source>
</reference>
<evidence type="ECO:0000313" key="1">
    <source>
        <dbReference type="EMBL" id="TNN89446.1"/>
    </source>
</evidence>
<accession>A0A4Z2JGN5</accession>
<organism evidence="1 2">
    <name type="scientific">Liparis tanakae</name>
    <name type="common">Tanaka's snailfish</name>
    <dbReference type="NCBI Taxonomy" id="230148"/>
    <lineage>
        <taxon>Eukaryota</taxon>
        <taxon>Metazoa</taxon>
        <taxon>Chordata</taxon>
        <taxon>Craniata</taxon>
        <taxon>Vertebrata</taxon>
        <taxon>Euteleostomi</taxon>
        <taxon>Actinopterygii</taxon>
        <taxon>Neopterygii</taxon>
        <taxon>Teleostei</taxon>
        <taxon>Neoteleostei</taxon>
        <taxon>Acanthomorphata</taxon>
        <taxon>Eupercaria</taxon>
        <taxon>Perciformes</taxon>
        <taxon>Cottioidei</taxon>
        <taxon>Cottales</taxon>
        <taxon>Liparidae</taxon>
        <taxon>Liparis</taxon>
    </lineage>
</organism>
<proteinExistence type="predicted"/>
<evidence type="ECO:0000313" key="2">
    <source>
        <dbReference type="Proteomes" id="UP000314294"/>
    </source>
</evidence>
<gene>
    <name evidence="1" type="ORF">EYF80_000049</name>
</gene>